<dbReference type="PROSITE" id="PS51277">
    <property type="entry name" value="BURP"/>
    <property type="match status" value="1"/>
</dbReference>
<dbReference type="EMBL" id="NCVQ01000008">
    <property type="protein sequence ID" value="PWZ15350.1"/>
    <property type="molecule type" value="Genomic_DNA"/>
</dbReference>
<dbReference type="PANTHER" id="PTHR31236">
    <property type="entry name" value="BURP DOMAIN PROTEIN USPL1-LIKE"/>
    <property type="match status" value="1"/>
</dbReference>
<proteinExistence type="predicted"/>
<sequence>MARGIILLLLVIPLVVRIEGSVMGERSNSFSQDSNNSSPAENKLQPGEKSFASEAYAVNWNEPPDLQMQDSFERPELYRKQSVQGEKSFASEAYPVKWSISPSLGQQSQESFEPEAYPMKWKEPPPSGQQSQDSFEPEAYRVKWNKSPPPHQQSQDSFEPEAYRVKWNKSPPPLQQSQDSFEPEAYRVKWNKSPPPHQQSQDSFEPEAYRVKWNKSPPPLQQSQDSFEPEAYRVKWNKSPPPLQQSQDSFEPEAYRVKWNKSPPPLQQSQDSFEPEAYRVKWNKSPPPHQQLQDSFEPEAYRVKWNKSPPPLQQSQDSFEPEAYWVGWKQHAQGETDVADGTTPARGHGLHVATGMLFTRKSLLPGTALPEGTRFSGHGFPDPQRFALRADADAIPFSYSQLDAILRMFRIPRGSKKAEQVADTLRACEAESSDAHACATSEQAAADFAASSLGVRASDLVSVVTAVHGGKDATRYVVAPDGVTRIGKAAGAATAVPCHPMPYPYMVHYCHRPTDVEALRVELTGLGDDGATIAIAMCHANTMSWDDRYFQMLNATRGEEICHFMPWNYVLWLPAADLLANN</sequence>
<accession>A0A3L6E3C2</accession>
<feature type="signal peptide" evidence="2">
    <location>
        <begin position="1"/>
        <end position="20"/>
    </location>
</feature>
<feature type="compositionally biased region" description="Low complexity" evidence="1">
    <location>
        <begin position="27"/>
        <end position="38"/>
    </location>
</feature>
<dbReference type="InterPro" id="IPR004873">
    <property type="entry name" value="BURP_dom"/>
</dbReference>
<evidence type="ECO:0000256" key="2">
    <source>
        <dbReference type="SAM" id="SignalP"/>
    </source>
</evidence>
<protein>
    <submittedName>
        <fullName evidence="4">BURP domain-containing protein 4</fullName>
    </submittedName>
</protein>
<keyword evidence="2" id="KW-0732">Signal</keyword>
<reference evidence="4 5" key="1">
    <citation type="journal article" date="2018" name="Nat. Genet.">
        <title>Extensive intraspecific gene order and gene structural variations between Mo17 and other maize genomes.</title>
        <authorList>
            <person name="Sun S."/>
            <person name="Zhou Y."/>
            <person name="Chen J."/>
            <person name="Shi J."/>
            <person name="Zhao H."/>
            <person name="Zhao H."/>
            <person name="Song W."/>
            <person name="Zhang M."/>
            <person name="Cui Y."/>
            <person name="Dong X."/>
            <person name="Liu H."/>
            <person name="Ma X."/>
            <person name="Jiao Y."/>
            <person name="Wang B."/>
            <person name="Wei X."/>
            <person name="Stein J.C."/>
            <person name="Glaubitz J.C."/>
            <person name="Lu F."/>
            <person name="Yu G."/>
            <person name="Liang C."/>
            <person name="Fengler K."/>
            <person name="Li B."/>
            <person name="Rafalski A."/>
            <person name="Schnable P.S."/>
            <person name="Ware D.H."/>
            <person name="Buckler E.S."/>
            <person name="Lai J."/>
        </authorList>
    </citation>
    <scope>NUCLEOTIDE SEQUENCE [LARGE SCALE GENOMIC DNA]</scope>
    <source>
        <strain evidence="5">cv. Missouri 17</strain>
        <tissue evidence="4">Seedling</tissue>
    </source>
</reference>
<comment type="caution">
    <text evidence="4">The sequence shown here is derived from an EMBL/GenBank/DDBJ whole genome shotgun (WGS) entry which is preliminary data.</text>
</comment>
<organism evidence="4 5">
    <name type="scientific">Zea mays</name>
    <name type="common">Maize</name>
    <dbReference type="NCBI Taxonomy" id="4577"/>
    <lineage>
        <taxon>Eukaryota</taxon>
        <taxon>Viridiplantae</taxon>
        <taxon>Streptophyta</taxon>
        <taxon>Embryophyta</taxon>
        <taxon>Tracheophyta</taxon>
        <taxon>Spermatophyta</taxon>
        <taxon>Magnoliopsida</taxon>
        <taxon>Liliopsida</taxon>
        <taxon>Poales</taxon>
        <taxon>Poaceae</taxon>
        <taxon>PACMAD clade</taxon>
        <taxon>Panicoideae</taxon>
        <taxon>Andropogonodae</taxon>
        <taxon>Andropogoneae</taxon>
        <taxon>Tripsacinae</taxon>
        <taxon>Zea</taxon>
    </lineage>
</organism>
<feature type="chain" id="PRO_5017925698" evidence="2">
    <location>
        <begin position="21"/>
        <end position="582"/>
    </location>
</feature>
<dbReference type="PANTHER" id="PTHR31236:SF27">
    <property type="entry name" value="BURP DOMAIN-CONTAINING PROTEIN 4"/>
    <property type="match status" value="1"/>
</dbReference>
<evidence type="ECO:0000313" key="5">
    <source>
        <dbReference type="Proteomes" id="UP000251960"/>
    </source>
</evidence>
<dbReference type="Pfam" id="PF03181">
    <property type="entry name" value="BURP"/>
    <property type="match status" value="1"/>
</dbReference>
<dbReference type="ExpressionAtlas" id="A0A3L6E3C2">
    <property type="expression patterns" value="baseline and differential"/>
</dbReference>
<dbReference type="AlphaFoldDB" id="A0A3L6E3C2"/>
<evidence type="ECO:0000259" key="3">
    <source>
        <dbReference type="PROSITE" id="PS51277"/>
    </source>
</evidence>
<gene>
    <name evidence="4" type="primary">BURP4_0</name>
    <name evidence="4" type="ORF">Zm00014a_003080</name>
</gene>
<feature type="domain" description="BURP" evidence="3">
    <location>
        <begin position="357"/>
        <end position="575"/>
    </location>
</feature>
<feature type="region of interest" description="Disordered" evidence="1">
    <location>
        <begin position="104"/>
        <end position="253"/>
    </location>
</feature>
<name>A0A3L6E3C2_MAIZE</name>
<evidence type="ECO:0000256" key="1">
    <source>
        <dbReference type="SAM" id="MobiDB-lite"/>
    </source>
</evidence>
<dbReference type="InterPro" id="IPR044816">
    <property type="entry name" value="BURP"/>
</dbReference>
<dbReference type="Proteomes" id="UP000251960">
    <property type="component" value="Chromosome 7"/>
</dbReference>
<evidence type="ECO:0000313" key="4">
    <source>
        <dbReference type="EMBL" id="PWZ15350.1"/>
    </source>
</evidence>
<dbReference type="SMART" id="SM01045">
    <property type="entry name" value="BURP"/>
    <property type="match status" value="1"/>
</dbReference>
<feature type="region of interest" description="Disordered" evidence="1">
    <location>
        <begin position="26"/>
        <end position="84"/>
    </location>
</feature>